<comment type="cofactor">
    <cofactor evidence="1">
        <name>FMN</name>
        <dbReference type="ChEBI" id="CHEBI:58210"/>
    </cofactor>
</comment>
<feature type="domain" description="FMN hydroxy acid dehydrogenase" evidence="6">
    <location>
        <begin position="1"/>
        <end position="201"/>
    </location>
</feature>
<evidence type="ECO:0000313" key="7">
    <source>
        <dbReference type="EMBL" id="KAJ1913206.1"/>
    </source>
</evidence>
<dbReference type="Pfam" id="PF01070">
    <property type="entry name" value="FMN_dh"/>
    <property type="match status" value="1"/>
</dbReference>
<organism evidence="7 8">
    <name type="scientific">Tieghemiomyces parasiticus</name>
    <dbReference type="NCBI Taxonomy" id="78921"/>
    <lineage>
        <taxon>Eukaryota</taxon>
        <taxon>Fungi</taxon>
        <taxon>Fungi incertae sedis</taxon>
        <taxon>Zoopagomycota</taxon>
        <taxon>Kickxellomycotina</taxon>
        <taxon>Dimargaritomycetes</taxon>
        <taxon>Dimargaritales</taxon>
        <taxon>Dimargaritaceae</taxon>
        <taxon>Tieghemiomyces</taxon>
    </lineage>
</organism>
<proteinExistence type="inferred from homology"/>
<dbReference type="PROSITE" id="PS00557">
    <property type="entry name" value="FMN_HYDROXY_ACID_DH_1"/>
    <property type="match status" value="1"/>
</dbReference>
<name>A0A9W7ZPN6_9FUNG</name>
<evidence type="ECO:0000256" key="5">
    <source>
        <dbReference type="ARBA" id="ARBA00024042"/>
    </source>
</evidence>
<dbReference type="PANTHER" id="PTHR10578:SF107">
    <property type="entry name" value="2-HYDROXYACID OXIDASE 1"/>
    <property type="match status" value="1"/>
</dbReference>
<keyword evidence="2" id="KW-0285">Flavoprotein</keyword>
<comment type="caution">
    <text evidence="7">The sequence shown here is derived from an EMBL/GenBank/DDBJ whole genome shotgun (WGS) entry which is preliminary data.</text>
</comment>
<dbReference type="EMBL" id="JANBPT010000768">
    <property type="protein sequence ID" value="KAJ1913206.1"/>
    <property type="molecule type" value="Genomic_DNA"/>
</dbReference>
<dbReference type="CDD" id="cd02809">
    <property type="entry name" value="alpha_hydroxyacid_oxid_FMN"/>
    <property type="match status" value="1"/>
</dbReference>
<dbReference type="OrthoDB" id="1925334at2759"/>
<keyword evidence="8" id="KW-1185">Reference proteome</keyword>
<dbReference type="InterPro" id="IPR013785">
    <property type="entry name" value="Aldolase_TIM"/>
</dbReference>
<dbReference type="Proteomes" id="UP001150569">
    <property type="component" value="Unassembled WGS sequence"/>
</dbReference>
<evidence type="ECO:0000256" key="2">
    <source>
        <dbReference type="ARBA" id="ARBA00022630"/>
    </source>
</evidence>
<dbReference type="InterPro" id="IPR000262">
    <property type="entry name" value="FMN-dep_DH"/>
</dbReference>
<feature type="non-terminal residue" evidence="7">
    <location>
        <position position="215"/>
    </location>
</feature>
<dbReference type="AlphaFoldDB" id="A0A9W7ZPN6"/>
<evidence type="ECO:0000256" key="1">
    <source>
        <dbReference type="ARBA" id="ARBA00001917"/>
    </source>
</evidence>
<dbReference type="Gene3D" id="3.20.20.70">
    <property type="entry name" value="Aldolase class I"/>
    <property type="match status" value="1"/>
</dbReference>
<evidence type="ECO:0000256" key="4">
    <source>
        <dbReference type="ARBA" id="ARBA00023002"/>
    </source>
</evidence>
<evidence type="ECO:0000259" key="6">
    <source>
        <dbReference type="PROSITE" id="PS51349"/>
    </source>
</evidence>
<dbReference type="SUPFAM" id="SSF51395">
    <property type="entry name" value="FMN-linked oxidoreductases"/>
    <property type="match status" value="1"/>
</dbReference>
<evidence type="ECO:0000313" key="8">
    <source>
        <dbReference type="Proteomes" id="UP001150569"/>
    </source>
</evidence>
<dbReference type="InterPro" id="IPR012133">
    <property type="entry name" value="Alpha-hydoxy_acid_DH_FMN"/>
</dbReference>
<dbReference type="GO" id="GO:0016491">
    <property type="term" value="F:oxidoreductase activity"/>
    <property type="evidence" value="ECO:0007669"/>
    <property type="project" value="UniProtKB-KW"/>
</dbReference>
<dbReference type="InterPro" id="IPR037396">
    <property type="entry name" value="FMN_HAD"/>
</dbReference>
<dbReference type="PROSITE" id="PS51349">
    <property type="entry name" value="FMN_HYDROXY_ACID_DH_2"/>
    <property type="match status" value="1"/>
</dbReference>
<accession>A0A9W7ZPN6</accession>
<keyword evidence="3" id="KW-0288">FMN</keyword>
<reference evidence="7" key="1">
    <citation type="submission" date="2022-07" db="EMBL/GenBank/DDBJ databases">
        <title>Phylogenomic reconstructions and comparative analyses of Kickxellomycotina fungi.</title>
        <authorList>
            <person name="Reynolds N.K."/>
            <person name="Stajich J.E."/>
            <person name="Barry K."/>
            <person name="Grigoriev I.V."/>
            <person name="Crous P."/>
            <person name="Smith M.E."/>
        </authorList>
    </citation>
    <scope>NUCLEOTIDE SEQUENCE</scope>
    <source>
        <strain evidence="7">RSA 861</strain>
    </source>
</reference>
<gene>
    <name evidence="7" type="ORF">IWQ60_009313</name>
</gene>
<comment type="similarity">
    <text evidence="5">Belongs to the FMN-dependent alpha-hydroxy acid dehydrogenase family.</text>
</comment>
<protein>
    <recommendedName>
        <fullName evidence="6">FMN hydroxy acid dehydrogenase domain-containing protein</fullName>
    </recommendedName>
</protein>
<evidence type="ECO:0000256" key="3">
    <source>
        <dbReference type="ARBA" id="ARBA00022643"/>
    </source>
</evidence>
<dbReference type="GO" id="GO:0010181">
    <property type="term" value="F:FMN binding"/>
    <property type="evidence" value="ECO:0007669"/>
    <property type="project" value="InterPro"/>
</dbReference>
<keyword evidence="4" id="KW-0560">Oxidoreductase</keyword>
<dbReference type="PANTHER" id="PTHR10578">
    <property type="entry name" value="S -2-HYDROXY-ACID OXIDASE-RELATED"/>
    <property type="match status" value="1"/>
</dbReference>
<dbReference type="InterPro" id="IPR008259">
    <property type="entry name" value="FMN_hydac_DH_AS"/>
</dbReference>
<sequence length="215" mass="22692">NKFTLPPHLTLANLAAQGQGEKAQMAPGGAPVPGHSNASGLAQYVVDQVDPSLTWDVIHWLRSITTLPIIVKGVMTAEDAALAVQHGVDAIVVSNHGGRQSDCCLSTIEALPEVIAGVADRVPVYLDGGIRRGSDVFKALALGARACFIGRPVLWALTCGGEQGVRDMLQLLEDEFKLTMALAGCSNLSQITRRHVILPSERAGIPLSHVVPAKL</sequence>